<comment type="caution">
    <text evidence="2">The sequence shown here is derived from an EMBL/GenBank/DDBJ whole genome shotgun (WGS) entry which is preliminary data.</text>
</comment>
<accession>A0A3P1SMS5</accession>
<sequence>MEITIFGVLTGAVLPLIGYLVFHRLALTREVTSRKAQASNDFRKSIISATSKIPDVEMHWGEQEVLMVPAIHQEIVVASEIFKYFLDDRERERFDSSLKLLDNLLTTHLPNALSRENVMYPSEKRTPSQAKAELRDKIEDIVSFAKET</sequence>
<proteinExistence type="predicted"/>
<dbReference type="AlphaFoldDB" id="A0A3P1SMS5"/>
<protein>
    <recommendedName>
        <fullName evidence="4">DUF2489 domain-containing protein</fullName>
    </recommendedName>
</protein>
<evidence type="ECO:0000313" key="3">
    <source>
        <dbReference type="Proteomes" id="UP000267535"/>
    </source>
</evidence>
<dbReference type="RefSeq" id="WP_124926911.1">
    <property type="nucleotide sequence ID" value="NZ_BMOH01000007.1"/>
</dbReference>
<keyword evidence="1" id="KW-0812">Transmembrane</keyword>
<keyword evidence="3" id="KW-1185">Reference proteome</keyword>
<name>A0A3P1SMS5_9GAMM</name>
<evidence type="ECO:0000256" key="1">
    <source>
        <dbReference type="SAM" id="Phobius"/>
    </source>
</evidence>
<keyword evidence="1" id="KW-0472">Membrane</keyword>
<organism evidence="2 3">
    <name type="scientific">Amphritea balenae</name>
    <dbReference type="NCBI Taxonomy" id="452629"/>
    <lineage>
        <taxon>Bacteria</taxon>
        <taxon>Pseudomonadati</taxon>
        <taxon>Pseudomonadota</taxon>
        <taxon>Gammaproteobacteria</taxon>
        <taxon>Oceanospirillales</taxon>
        <taxon>Oceanospirillaceae</taxon>
        <taxon>Amphritea</taxon>
    </lineage>
</organism>
<evidence type="ECO:0008006" key="4">
    <source>
        <dbReference type="Google" id="ProtNLM"/>
    </source>
</evidence>
<keyword evidence="1" id="KW-1133">Transmembrane helix</keyword>
<dbReference type="EMBL" id="RQXV01000008">
    <property type="protein sequence ID" value="RRC98330.1"/>
    <property type="molecule type" value="Genomic_DNA"/>
</dbReference>
<reference evidence="2 3" key="1">
    <citation type="submission" date="2018-11" db="EMBL/GenBank/DDBJ databases">
        <title>The draft genome sequence of Amphritea balenae JAMM 1525T.</title>
        <authorList>
            <person name="Fang Z."/>
            <person name="Zhang Y."/>
            <person name="Han X."/>
        </authorList>
    </citation>
    <scope>NUCLEOTIDE SEQUENCE [LARGE SCALE GENOMIC DNA]</scope>
    <source>
        <strain evidence="2 3">JAMM 1525</strain>
    </source>
</reference>
<dbReference type="Proteomes" id="UP000267535">
    <property type="component" value="Unassembled WGS sequence"/>
</dbReference>
<evidence type="ECO:0000313" key="2">
    <source>
        <dbReference type="EMBL" id="RRC98330.1"/>
    </source>
</evidence>
<gene>
    <name evidence="2" type="ORF">EHS89_14675</name>
</gene>
<feature type="transmembrane region" description="Helical" evidence="1">
    <location>
        <begin position="6"/>
        <end position="27"/>
    </location>
</feature>